<name>B9F9E7_ORYSJ</name>
<dbReference type="EMBL" id="CM000140">
    <property type="protein sequence ID" value="EEE59395.1"/>
    <property type="molecule type" value="Genomic_DNA"/>
</dbReference>
<feature type="compositionally biased region" description="Basic and acidic residues" evidence="1">
    <location>
        <begin position="93"/>
        <end position="102"/>
    </location>
</feature>
<accession>B9F9E7</accession>
<gene>
    <name evidence="2" type="ORF">OsJ_11522</name>
</gene>
<proteinExistence type="predicted"/>
<dbReference type="HOGENOM" id="CLU_2580923_0_0_1"/>
<dbReference type="AlphaFoldDB" id="B9F9E7"/>
<feature type="compositionally biased region" description="Polar residues" evidence="1">
    <location>
        <begin position="103"/>
        <end position="114"/>
    </location>
</feature>
<reference evidence="2" key="1">
    <citation type="journal article" date="2005" name="PLoS Biol.">
        <title>The genomes of Oryza sativa: a history of duplications.</title>
        <authorList>
            <person name="Yu J."/>
            <person name="Wang J."/>
            <person name="Lin W."/>
            <person name="Li S."/>
            <person name="Li H."/>
            <person name="Zhou J."/>
            <person name="Ni P."/>
            <person name="Dong W."/>
            <person name="Hu S."/>
            <person name="Zeng C."/>
            <person name="Zhang J."/>
            <person name="Zhang Y."/>
            <person name="Li R."/>
            <person name="Xu Z."/>
            <person name="Li S."/>
            <person name="Li X."/>
            <person name="Zheng H."/>
            <person name="Cong L."/>
            <person name="Lin L."/>
            <person name="Yin J."/>
            <person name="Geng J."/>
            <person name="Li G."/>
            <person name="Shi J."/>
            <person name="Liu J."/>
            <person name="Lv H."/>
            <person name="Li J."/>
            <person name="Wang J."/>
            <person name="Deng Y."/>
            <person name="Ran L."/>
            <person name="Shi X."/>
            <person name="Wang X."/>
            <person name="Wu Q."/>
            <person name="Li C."/>
            <person name="Ren X."/>
            <person name="Wang J."/>
            <person name="Wang X."/>
            <person name="Li D."/>
            <person name="Liu D."/>
            <person name="Zhang X."/>
            <person name="Ji Z."/>
            <person name="Zhao W."/>
            <person name="Sun Y."/>
            <person name="Zhang Z."/>
            <person name="Bao J."/>
            <person name="Han Y."/>
            <person name="Dong L."/>
            <person name="Ji J."/>
            <person name="Chen P."/>
            <person name="Wu S."/>
            <person name="Liu J."/>
            <person name="Xiao Y."/>
            <person name="Bu D."/>
            <person name="Tan J."/>
            <person name="Yang L."/>
            <person name="Ye C."/>
            <person name="Zhang J."/>
            <person name="Xu J."/>
            <person name="Zhou Y."/>
            <person name="Yu Y."/>
            <person name="Zhang B."/>
            <person name="Zhuang S."/>
            <person name="Wei H."/>
            <person name="Liu B."/>
            <person name="Lei M."/>
            <person name="Yu H."/>
            <person name="Li Y."/>
            <person name="Xu H."/>
            <person name="Wei S."/>
            <person name="He X."/>
            <person name="Fang L."/>
            <person name="Zhang Z."/>
            <person name="Zhang Y."/>
            <person name="Huang X."/>
            <person name="Su Z."/>
            <person name="Tong W."/>
            <person name="Li J."/>
            <person name="Tong Z."/>
            <person name="Li S."/>
            <person name="Ye J."/>
            <person name="Wang L."/>
            <person name="Fang L."/>
            <person name="Lei T."/>
            <person name="Chen C."/>
            <person name="Chen H."/>
            <person name="Xu Z."/>
            <person name="Li H."/>
            <person name="Huang H."/>
            <person name="Zhang F."/>
            <person name="Xu H."/>
            <person name="Li N."/>
            <person name="Zhao C."/>
            <person name="Li S."/>
            <person name="Dong L."/>
            <person name="Huang Y."/>
            <person name="Li L."/>
            <person name="Xi Y."/>
            <person name="Qi Q."/>
            <person name="Li W."/>
            <person name="Zhang B."/>
            <person name="Hu W."/>
            <person name="Zhang Y."/>
            <person name="Tian X."/>
            <person name="Jiao Y."/>
            <person name="Liang X."/>
            <person name="Jin J."/>
            <person name="Gao L."/>
            <person name="Zheng W."/>
            <person name="Hao B."/>
            <person name="Liu S."/>
            <person name="Wang W."/>
            <person name="Yuan L."/>
            <person name="Cao M."/>
            <person name="McDermott J."/>
            <person name="Samudrala R."/>
            <person name="Wang J."/>
            <person name="Wong G.K."/>
            <person name="Yang H."/>
        </authorList>
    </citation>
    <scope>NUCLEOTIDE SEQUENCE [LARGE SCALE GENOMIC DNA]</scope>
</reference>
<feature type="region of interest" description="Disordered" evidence="1">
    <location>
        <begin position="183"/>
        <end position="225"/>
    </location>
</feature>
<sequence length="225" mass="23200">MDLAVGGRPLPLSPPLISPPGFCPLLLAGQPRHPARGWRGDSRTDAAAGEGIHCRELSILITTDHLVVGTFWVGVGLFPTTVTATATATATEIRSESDEKIQRPTSRGVSTGDSTPLGLRIHSRVRHPPRASISQSPQPVPSLSLVFTSLISASSELTDRWAPSLLRVLAVAAVACSDLTDGEAAGARSDAAATGGRRRGGTATGDRPRVGGCMSTAAASAARGR</sequence>
<dbReference type="Proteomes" id="UP000007752">
    <property type="component" value="Chromosome 3"/>
</dbReference>
<reference evidence="2" key="2">
    <citation type="submission" date="2008-12" db="EMBL/GenBank/DDBJ databases">
        <title>Improved gene annotation of the rice (Oryza sativa) genomes.</title>
        <authorList>
            <person name="Wang J."/>
            <person name="Li R."/>
            <person name="Fan W."/>
            <person name="Huang Q."/>
            <person name="Zhang J."/>
            <person name="Zhou Y."/>
            <person name="Hu Y."/>
            <person name="Zi S."/>
            <person name="Li J."/>
            <person name="Ni P."/>
            <person name="Zheng H."/>
            <person name="Zhang Y."/>
            <person name="Zhao M."/>
            <person name="Hao Q."/>
            <person name="McDermott J."/>
            <person name="Samudrala R."/>
            <person name="Kristiansen K."/>
            <person name="Wong G.K.-S."/>
        </authorList>
    </citation>
    <scope>NUCLEOTIDE SEQUENCE</scope>
</reference>
<feature type="compositionally biased region" description="Low complexity" evidence="1">
    <location>
        <begin position="183"/>
        <end position="195"/>
    </location>
</feature>
<feature type="region of interest" description="Disordered" evidence="1">
    <location>
        <begin position="89"/>
        <end position="119"/>
    </location>
</feature>
<protein>
    <submittedName>
        <fullName evidence="2">Uncharacterized protein</fullName>
    </submittedName>
</protein>
<evidence type="ECO:0000313" key="2">
    <source>
        <dbReference type="EMBL" id="EEE59395.1"/>
    </source>
</evidence>
<organism evidence="2">
    <name type="scientific">Oryza sativa subsp. japonica</name>
    <name type="common">Rice</name>
    <dbReference type="NCBI Taxonomy" id="39947"/>
    <lineage>
        <taxon>Eukaryota</taxon>
        <taxon>Viridiplantae</taxon>
        <taxon>Streptophyta</taxon>
        <taxon>Embryophyta</taxon>
        <taxon>Tracheophyta</taxon>
        <taxon>Spermatophyta</taxon>
        <taxon>Magnoliopsida</taxon>
        <taxon>Liliopsida</taxon>
        <taxon>Poales</taxon>
        <taxon>Poaceae</taxon>
        <taxon>BOP clade</taxon>
        <taxon>Oryzoideae</taxon>
        <taxon>Oryzeae</taxon>
        <taxon>Oryzinae</taxon>
        <taxon>Oryza</taxon>
        <taxon>Oryza sativa</taxon>
    </lineage>
</organism>
<evidence type="ECO:0000256" key="1">
    <source>
        <dbReference type="SAM" id="MobiDB-lite"/>
    </source>
</evidence>